<organism evidence="2 3">
    <name type="scientific">Mucilaginibacter dorajii</name>
    <dbReference type="NCBI Taxonomy" id="692994"/>
    <lineage>
        <taxon>Bacteria</taxon>
        <taxon>Pseudomonadati</taxon>
        <taxon>Bacteroidota</taxon>
        <taxon>Sphingobacteriia</taxon>
        <taxon>Sphingobacteriales</taxon>
        <taxon>Sphingobacteriaceae</taxon>
        <taxon>Mucilaginibacter</taxon>
    </lineage>
</organism>
<dbReference type="RefSeq" id="WP_259097107.1">
    <property type="nucleotide sequence ID" value="NZ_JANTYS010000032.1"/>
</dbReference>
<accession>A0ABP7PQR3</accession>
<name>A0ABP7PQR3_9SPHI</name>
<dbReference type="Proteomes" id="UP001500742">
    <property type="component" value="Unassembled WGS sequence"/>
</dbReference>
<sequence>MLNSLKQFMRIKIFFLGLLLHFGNSASAQKLHGFKGSLIYTLGPDTSAIGNYELNGNEFMLTVVSMSPNVNVSKLKGIFFPDGQLMHVEGINYNPTGGKDSLVYTYNLNYARDTTSIETRSGTRSSRRKYPVKIMVANNLGGDAIVFMPALLANFAPKRVGDSVMSSHIVFNSARKFMIKKTGSQKLLLGSSVMGMFTIFLDKDDKVQSVDGMGTSFNIKGKAGAYLNIDSVIAVNVKQLHLHPRLAIINKLDSVKTTINAANVKIIYSRPSVRGRVIFGEVVPWNRIWRTGADAATKIYLSKPLYFNGSELPAGTYSIFTMPSPTGFTLIFNKQANIWGTEHNADYDLLKIPMQTQSLDEPVELLTFAIAPADNNGGVISFSWDKVKASVGFTTAP</sequence>
<proteinExistence type="predicted"/>
<dbReference type="Pfam" id="PF11138">
    <property type="entry name" value="DUF2911"/>
    <property type="match status" value="1"/>
</dbReference>
<feature type="chain" id="PRO_5046024086" description="DUF2911 domain-containing protein" evidence="1">
    <location>
        <begin position="29"/>
        <end position="397"/>
    </location>
</feature>
<keyword evidence="1" id="KW-0732">Signal</keyword>
<gene>
    <name evidence="2" type="ORF">GCM10022210_18490</name>
</gene>
<evidence type="ECO:0000313" key="2">
    <source>
        <dbReference type="EMBL" id="GAA3969725.1"/>
    </source>
</evidence>
<reference evidence="3" key="1">
    <citation type="journal article" date="2019" name="Int. J. Syst. Evol. Microbiol.">
        <title>The Global Catalogue of Microorganisms (GCM) 10K type strain sequencing project: providing services to taxonomists for standard genome sequencing and annotation.</title>
        <authorList>
            <consortium name="The Broad Institute Genomics Platform"/>
            <consortium name="The Broad Institute Genome Sequencing Center for Infectious Disease"/>
            <person name="Wu L."/>
            <person name="Ma J."/>
        </authorList>
    </citation>
    <scope>NUCLEOTIDE SEQUENCE [LARGE SCALE GENOMIC DNA]</scope>
    <source>
        <strain evidence="3">JCM 16601</strain>
    </source>
</reference>
<dbReference type="EMBL" id="BAAAZC010000012">
    <property type="protein sequence ID" value="GAA3969725.1"/>
    <property type="molecule type" value="Genomic_DNA"/>
</dbReference>
<evidence type="ECO:0000256" key="1">
    <source>
        <dbReference type="SAM" id="SignalP"/>
    </source>
</evidence>
<feature type="signal peptide" evidence="1">
    <location>
        <begin position="1"/>
        <end position="28"/>
    </location>
</feature>
<dbReference type="InterPro" id="IPR021314">
    <property type="entry name" value="DUF2911"/>
</dbReference>
<comment type="caution">
    <text evidence="2">The sequence shown here is derived from an EMBL/GenBank/DDBJ whole genome shotgun (WGS) entry which is preliminary data.</text>
</comment>
<evidence type="ECO:0008006" key="4">
    <source>
        <dbReference type="Google" id="ProtNLM"/>
    </source>
</evidence>
<keyword evidence="3" id="KW-1185">Reference proteome</keyword>
<protein>
    <recommendedName>
        <fullName evidence="4">DUF2911 domain-containing protein</fullName>
    </recommendedName>
</protein>
<evidence type="ECO:0000313" key="3">
    <source>
        <dbReference type="Proteomes" id="UP001500742"/>
    </source>
</evidence>